<dbReference type="Gene3D" id="1.10.110.10">
    <property type="entry name" value="Plant lipid-transfer and hydrophobic proteins"/>
    <property type="match status" value="1"/>
</dbReference>
<evidence type="ECO:0000256" key="1">
    <source>
        <dbReference type="SAM" id="SignalP"/>
    </source>
</evidence>
<organism evidence="2 3">
    <name type="scientific">Artemisia annua</name>
    <name type="common">Sweet wormwood</name>
    <dbReference type="NCBI Taxonomy" id="35608"/>
    <lineage>
        <taxon>Eukaryota</taxon>
        <taxon>Viridiplantae</taxon>
        <taxon>Streptophyta</taxon>
        <taxon>Embryophyta</taxon>
        <taxon>Tracheophyta</taxon>
        <taxon>Spermatophyta</taxon>
        <taxon>Magnoliopsida</taxon>
        <taxon>eudicotyledons</taxon>
        <taxon>Gunneridae</taxon>
        <taxon>Pentapetalae</taxon>
        <taxon>asterids</taxon>
        <taxon>campanulids</taxon>
        <taxon>Asterales</taxon>
        <taxon>Asteraceae</taxon>
        <taxon>Asteroideae</taxon>
        <taxon>Anthemideae</taxon>
        <taxon>Artemisiinae</taxon>
        <taxon>Artemisia</taxon>
    </lineage>
</organism>
<dbReference type="SUPFAM" id="SSF47699">
    <property type="entry name" value="Bifunctional inhibitor/lipid-transfer protein/seed storage 2S albumin"/>
    <property type="match status" value="1"/>
</dbReference>
<proteinExistence type="predicted"/>
<sequence length="240" mass="26115">MKSVFGIVCCMVTLLVLVMPNTQVEGVYTPCPKLKAQLVPCLVYLKRCSNNSIGIACKAPPVACCLNLGRIGRQINSDIDAKNMCNCLLKEVIVEDDKLAVSGKAISRLPKACMLDMKIPVINNKTNCAKAKMEHMMIHPLKVLNKWVAISTHAHLNLSRGIGPEDSVLSCQQILSLCRLGRLEKPRGIGPEVDGSKKKSFCCVLAMDHPAIFIDTKCIGVGNSGLSVLSVSETKVCYFR</sequence>
<feature type="signal peptide" evidence="1">
    <location>
        <begin position="1"/>
        <end position="26"/>
    </location>
</feature>
<keyword evidence="1" id="KW-0732">Signal</keyword>
<evidence type="ECO:0000313" key="2">
    <source>
        <dbReference type="EMBL" id="PWA96818.1"/>
    </source>
</evidence>
<dbReference type="OrthoDB" id="1862539at2759"/>
<evidence type="ECO:0000313" key="3">
    <source>
        <dbReference type="Proteomes" id="UP000245207"/>
    </source>
</evidence>
<dbReference type="AlphaFoldDB" id="A0A2U1QFQ9"/>
<reference evidence="2 3" key="1">
    <citation type="journal article" date="2018" name="Mol. Plant">
        <title>The genome of Artemisia annua provides insight into the evolution of Asteraceae family and artemisinin biosynthesis.</title>
        <authorList>
            <person name="Shen Q."/>
            <person name="Zhang L."/>
            <person name="Liao Z."/>
            <person name="Wang S."/>
            <person name="Yan T."/>
            <person name="Shi P."/>
            <person name="Liu M."/>
            <person name="Fu X."/>
            <person name="Pan Q."/>
            <person name="Wang Y."/>
            <person name="Lv Z."/>
            <person name="Lu X."/>
            <person name="Zhang F."/>
            <person name="Jiang W."/>
            <person name="Ma Y."/>
            <person name="Chen M."/>
            <person name="Hao X."/>
            <person name="Li L."/>
            <person name="Tang Y."/>
            <person name="Lv G."/>
            <person name="Zhou Y."/>
            <person name="Sun X."/>
            <person name="Brodelius P.E."/>
            <person name="Rose J.K.C."/>
            <person name="Tang K."/>
        </authorList>
    </citation>
    <scope>NUCLEOTIDE SEQUENCE [LARGE SCALE GENOMIC DNA]</scope>
    <source>
        <strain evidence="3">cv. Huhao1</strain>
        <tissue evidence="2">Leaf</tissue>
    </source>
</reference>
<dbReference type="PANTHER" id="PTHR45290:SF1">
    <property type="entry name" value="OS03G0300300 PROTEIN"/>
    <property type="match status" value="1"/>
</dbReference>
<evidence type="ECO:0008006" key="4">
    <source>
        <dbReference type="Google" id="ProtNLM"/>
    </source>
</evidence>
<gene>
    <name evidence="2" type="ORF">CTI12_AA038090</name>
</gene>
<dbReference type="Proteomes" id="UP000245207">
    <property type="component" value="Unassembled WGS sequence"/>
</dbReference>
<comment type="caution">
    <text evidence="2">The sequence shown here is derived from an EMBL/GenBank/DDBJ whole genome shotgun (WGS) entry which is preliminary data.</text>
</comment>
<dbReference type="STRING" id="35608.A0A2U1QFQ9"/>
<keyword evidence="3" id="KW-1185">Reference proteome</keyword>
<accession>A0A2U1QFQ9</accession>
<name>A0A2U1QFQ9_ARTAN</name>
<dbReference type="InterPro" id="IPR036312">
    <property type="entry name" value="Bifun_inhib/LTP/seed_sf"/>
</dbReference>
<protein>
    <recommendedName>
        <fullName evidence="4">Bifunctional inhibitor/plant lipid transfer protein/seed storage helical domain-containing protein</fullName>
    </recommendedName>
</protein>
<dbReference type="PANTHER" id="PTHR45290">
    <property type="entry name" value="OS03G0300300 PROTEIN"/>
    <property type="match status" value="1"/>
</dbReference>
<feature type="chain" id="PRO_5015594818" description="Bifunctional inhibitor/plant lipid transfer protein/seed storage helical domain-containing protein" evidence="1">
    <location>
        <begin position="27"/>
        <end position="240"/>
    </location>
</feature>
<dbReference type="EMBL" id="PKPP01000158">
    <property type="protein sequence ID" value="PWA96818.1"/>
    <property type="molecule type" value="Genomic_DNA"/>
</dbReference>